<feature type="region of interest" description="Disordered" evidence="1">
    <location>
        <begin position="1195"/>
        <end position="1234"/>
    </location>
</feature>
<accession>A0A834HVC5</accession>
<feature type="compositionally biased region" description="Polar residues" evidence="1">
    <location>
        <begin position="165"/>
        <end position="177"/>
    </location>
</feature>
<feature type="region of interest" description="Disordered" evidence="1">
    <location>
        <begin position="948"/>
        <end position="968"/>
    </location>
</feature>
<reference evidence="3" key="1">
    <citation type="submission" date="2020-08" db="EMBL/GenBank/DDBJ databases">
        <title>Genome sequencing and assembly of the red palm weevil Rhynchophorus ferrugineus.</title>
        <authorList>
            <person name="Dias G.B."/>
            <person name="Bergman C.M."/>
            <person name="Manee M."/>
        </authorList>
    </citation>
    <scope>NUCLEOTIDE SEQUENCE</scope>
    <source>
        <strain evidence="3">AA-2017</strain>
        <tissue evidence="3">Whole larva</tissue>
    </source>
</reference>
<organism evidence="3 4">
    <name type="scientific">Rhynchophorus ferrugineus</name>
    <name type="common">Red palm weevil</name>
    <name type="synonym">Curculio ferrugineus</name>
    <dbReference type="NCBI Taxonomy" id="354439"/>
    <lineage>
        <taxon>Eukaryota</taxon>
        <taxon>Metazoa</taxon>
        <taxon>Ecdysozoa</taxon>
        <taxon>Arthropoda</taxon>
        <taxon>Hexapoda</taxon>
        <taxon>Insecta</taxon>
        <taxon>Pterygota</taxon>
        <taxon>Neoptera</taxon>
        <taxon>Endopterygota</taxon>
        <taxon>Coleoptera</taxon>
        <taxon>Polyphaga</taxon>
        <taxon>Cucujiformia</taxon>
        <taxon>Curculionidae</taxon>
        <taxon>Dryophthorinae</taxon>
        <taxon>Rhynchophorus</taxon>
    </lineage>
</organism>
<dbReference type="PROSITE" id="PS50940">
    <property type="entry name" value="CHIT_BIND_II"/>
    <property type="match status" value="1"/>
</dbReference>
<dbReference type="EMBL" id="JAACXV010014340">
    <property type="protein sequence ID" value="KAF7268143.1"/>
    <property type="molecule type" value="Genomic_DNA"/>
</dbReference>
<evidence type="ECO:0000256" key="1">
    <source>
        <dbReference type="SAM" id="MobiDB-lite"/>
    </source>
</evidence>
<dbReference type="Pfam" id="PF01607">
    <property type="entry name" value="CBM_14"/>
    <property type="match status" value="1"/>
</dbReference>
<sequence length="1572" mass="172799">MDCSFSYRILPSMEQYHIFKLGLTLLLCTIFYTQPTLVYGLRGGSRTVKNEGPPDPNEYYDYFQGVEGKPYRDYPSYSYIPKTTFTCRNLKSGYYADLETDCQVFHICEDGRKISFLCPNGTIFQQSELICEWWNKVNCTNSPYLYEESAEKLQNDVARRKSWRKSTTTNGGETNQGSVIRTEERISSRSRTNRPTPTRPTASRTNTRIPNNNEIEQHIVETAESNNRHLANAQRTQNLADLNKLKQTSKDIGLGRQQKKLDGSLDSGEQFRQQKKIDHNVGNQFNFGDKYESKSGGVISRGSTKFSSKLSSNLDNQNSDGGNQGKAKDNSALDAKLVIRGNSDAKTPSGIDSAKFSSKLSYNQNTDDDNQGKSENPSRLDAKLIITGNADAKTPSTFGTTKFSSYNLDNQNTEVSNQGKAKDDSDLDAKLVINGNADVKTPSNFGTTKFSSYNQDNQNTDVGNQGKAKDDSDLDAKLVINGNADAKTPSNFGSVKFSSYNLDNQDTDVGYQGKAKDDSNLDAKLLRSGNSNAKIPSNIIATSIGADTQTSQEASAKTLTEPYNNPSASLVDKVVTEDLSKHTVSPNSLIPTLKDIIQVGKSNTNTPVSSDLLPVGDIHTKQVSSSVQASEKINLPNIPLTDNVKISEELKPIVESESSTSTLKETDTLLVSNNYNEPISDVVTTDTDSQKKEEANTLAPSSNYDVPFPTHKSESAGTVTSKQAYSTIASTNNLENHRLKPEDVSGETQITQESSSFVKNSFNDIKDSTFKPLNHKSTYSDIKDLPYLEAPKFSPISSITPHLVTTQPINSGKPFFGSRVGTTLLPNQPTTLSKHTYLPRGSTQSSNEVQELFNVGNTDKTLPAVEITTAITNPLPTEPFNVGNTESTFTPNVVPEYHTSTYNPPVVSVPQDGSLNLGKLEPVNEPLFVKKTVPLLYDGTVATESPLDASTLSGSSSSNTPYSPTVPTVTERYTIGSGATKGVPVKFEKGQDRISLQLSKNVFNDQEPIGKDNGEYVRFNTQVRVKETTPISNAKHSGFLVTNQYTIEKARPFSKASDFLNEFNKKTLKENEEPIIPTYQISSPKPFSVNEETETTILTSTQATPTLNVYDNVDNMINVLQEIASYNANNKQNSRPGLVIPPSVGPDTLHSLAQYFANEVQSDQEDLPGDTRDQLTSLLTAMTVHGYNSLFTGRATPTEEASTTISSSLDGIKTETRVGEQPEASSDAPDDGLTTTALPELRQLARNFSLALSSYLNDPDNFKRTLEGLRPTEPPPLEGTDITDNISNADEELLSFSDQDTKPTTTSSPSPSWNFILAKDAEKGFAEDVKNSLGSDLNTADSQSFIPRYNDLKVDEKPQPKGFTDLPPNHWTTNPQATTLWQKALSVNPALVNGHLETTPASITSGEESAEAELYSTDTPLTQSRQSEINYDLRQLPTLTLNSTQVHGILIDFMNTSKLDEHNRLHRLLKKLNTSEEEFLNRMKEIESNPLTKRLILLLISECGADAAKDLKKLPSIEGQSASEGNFELKKRENHDLGTLVNGELDHDHQDSRALQLLNSLYTIASRFGKKR</sequence>
<feature type="compositionally biased region" description="Polar residues" evidence="1">
    <location>
        <begin position="301"/>
        <end position="321"/>
    </location>
</feature>
<feature type="region of interest" description="Disordered" evidence="1">
    <location>
        <begin position="403"/>
        <end position="424"/>
    </location>
</feature>
<comment type="caution">
    <text evidence="3">The sequence shown here is derived from an EMBL/GenBank/DDBJ whole genome shotgun (WGS) entry which is preliminary data.</text>
</comment>
<gene>
    <name evidence="3" type="ORF">GWI33_018686</name>
</gene>
<feature type="compositionally biased region" description="Basic and acidic residues" evidence="1">
    <location>
        <begin position="370"/>
        <end position="379"/>
    </location>
</feature>
<feature type="region of interest" description="Disordered" evidence="1">
    <location>
        <begin position="450"/>
        <end position="471"/>
    </location>
</feature>
<dbReference type="PANTHER" id="PTHR22933">
    <property type="entry name" value="FI18007P1-RELATED"/>
    <property type="match status" value="1"/>
</dbReference>
<dbReference type="GO" id="GO:0005576">
    <property type="term" value="C:extracellular region"/>
    <property type="evidence" value="ECO:0007669"/>
    <property type="project" value="InterPro"/>
</dbReference>
<feature type="compositionally biased region" description="Low complexity" evidence="1">
    <location>
        <begin position="189"/>
        <end position="208"/>
    </location>
</feature>
<dbReference type="SUPFAM" id="SSF57625">
    <property type="entry name" value="Invertebrate chitin-binding proteins"/>
    <property type="match status" value="1"/>
</dbReference>
<feature type="region of interest" description="Disordered" evidence="1">
    <location>
        <begin position="680"/>
        <end position="722"/>
    </location>
</feature>
<proteinExistence type="predicted"/>
<evidence type="ECO:0000259" key="2">
    <source>
        <dbReference type="PROSITE" id="PS50940"/>
    </source>
</evidence>
<feature type="compositionally biased region" description="Polar residues" evidence="1">
    <location>
        <begin position="355"/>
        <end position="365"/>
    </location>
</feature>
<dbReference type="OrthoDB" id="8194050at2759"/>
<dbReference type="InterPro" id="IPR036508">
    <property type="entry name" value="Chitin-bd_dom_sf"/>
</dbReference>
<name>A0A834HVC5_RHYFE</name>
<evidence type="ECO:0000313" key="4">
    <source>
        <dbReference type="Proteomes" id="UP000625711"/>
    </source>
</evidence>
<dbReference type="InterPro" id="IPR002557">
    <property type="entry name" value="Chitin-bd_dom"/>
</dbReference>
<protein>
    <recommendedName>
        <fullName evidence="2">Chitin-binding type-2 domain-containing protein</fullName>
    </recommendedName>
</protein>
<dbReference type="Gene3D" id="2.170.140.10">
    <property type="entry name" value="Chitin binding domain"/>
    <property type="match status" value="1"/>
</dbReference>
<feature type="compositionally biased region" description="Polar residues" evidence="1">
    <location>
        <begin position="450"/>
        <end position="463"/>
    </location>
</feature>
<keyword evidence="4" id="KW-1185">Reference proteome</keyword>
<evidence type="ECO:0000313" key="3">
    <source>
        <dbReference type="EMBL" id="KAF7268143.1"/>
    </source>
</evidence>
<dbReference type="SMART" id="SM00494">
    <property type="entry name" value="ChtBD2"/>
    <property type="match status" value="1"/>
</dbReference>
<dbReference type="PANTHER" id="PTHR22933:SF42">
    <property type="entry name" value="FI18455P1-RELATED"/>
    <property type="match status" value="1"/>
</dbReference>
<feature type="region of interest" description="Disordered" evidence="1">
    <location>
        <begin position="158"/>
        <end position="213"/>
    </location>
</feature>
<dbReference type="GO" id="GO:0008061">
    <property type="term" value="F:chitin binding"/>
    <property type="evidence" value="ECO:0007669"/>
    <property type="project" value="InterPro"/>
</dbReference>
<feature type="compositionally biased region" description="Polar residues" evidence="1">
    <location>
        <begin position="403"/>
        <end position="419"/>
    </location>
</feature>
<feature type="domain" description="Chitin-binding type-2" evidence="2">
    <location>
        <begin position="84"/>
        <end position="141"/>
    </location>
</feature>
<feature type="compositionally biased region" description="Polar residues" evidence="1">
    <location>
        <begin position="1199"/>
        <end position="1209"/>
    </location>
</feature>
<feature type="region of interest" description="Disordered" evidence="1">
    <location>
        <begin position="250"/>
        <end position="379"/>
    </location>
</feature>
<dbReference type="InterPro" id="IPR052976">
    <property type="entry name" value="Scoloptoxin-like"/>
</dbReference>
<dbReference type="Proteomes" id="UP000625711">
    <property type="component" value="Unassembled WGS sequence"/>
</dbReference>